<gene>
    <name evidence="1" type="ORF">GSMUA_299610.1</name>
</gene>
<accession>A0A804HUM3</accession>
<dbReference type="EnsemblPlants" id="Ma01_t15970.1">
    <property type="protein sequence ID" value="Ma01_p15970.1"/>
    <property type="gene ID" value="Ma01_g15970"/>
</dbReference>
<dbReference type="Proteomes" id="UP000012960">
    <property type="component" value="Unplaced"/>
</dbReference>
<evidence type="ECO:0000313" key="3">
    <source>
        <dbReference type="Proteomes" id="UP000012960"/>
    </source>
</evidence>
<reference evidence="2" key="2">
    <citation type="submission" date="2021-05" db="UniProtKB">
        <authorList>
            <consortium name="EnsemblPlants"/>
        </authorList>
    </citation>
    <scope>IDENTIFICATION</scope>
    <source>
        <strain evidence="2">subsp. malaccensis</strain>
    </source>
</reference>
<evidence type="ECO:0000313" key="2">
    <source>
        <dbReference type="EnsemblPlants" id="Ma01_p15970.1"/>
    </source>
</evidence>
<dbReference type="Gramene" id="Ma01_t15970.1">
    <property type="protein sequence ID" value="Ma01_p15970.1"/>
    <property type="gene ID" value="Ma01_g15970"/>
</dbReference>
<proteinExistence type="predicted"/>
<dbReference type="EMBL" id="HG996466">
    <property type="protein sequence ID" value="CAG1859666.1"/>
    <property type="molecule type" value="Genomic_DNA"/>
</dbReference>
<sequence>MLFDLYDLIVEASLRKTRLRKLRHLRLRRPRPLLLLLTSYKFKPEQLRKM</sequence>
<reference evidence="1" key="1">
    <citation type="submission" date="2021-03" db="EMBL/GenBank/DDBJ databases">
        <authorList>
            <consortium name="Genoscope - CEA"/>
            <person name="William W."/>
        </authorList>
    </citation>
    <scope>NUCLEOTIDE SEQUENCE</scope>
    <source>
        <strain evidence="1">Doubled-haploid Pahang</strain>
    </source>
</reference>
<organism evidence="2 3">
    <name type="scientific">Musa acuminata subsp. malaccensis</name>
    <name type="common">Wild banana</name>
    <name type="synonym">Musa malaccensis</name>
    <dbReference type="NCBI Taxonomy" id="214687"/>
    <lineage>
        <taxon>Eukaryota</taxon>
        <taxon>Viridiplantae</taxon>
        <taxon>Streptophyta</taxon>
        <taxon>Embryophyta</taxon>
        <taxon>Tracheophyta</taxon>
        <taxon>Spermatophyta</taxon>
        <taxon>Magnoliopsida</taxon>
        <taxon>Liliopsida</taxon>
        <taxon>Zingiberales</taxon>
        <taxon>Musaceae</taxon>
        <taxon>Musa</taxon>
    </lineage>
</organism>
<name>A0A804HUM3_MUSAM</name>
<protein>
    <submittedName>
        <fullName evidence="1">(wild Malaysian banana) hypothetical protein</fullName>
    </submittedName>
</protein>
<evidence type="ECO:0000313" key="1">
    <source>
        <dbReference type="EMBL" id="CAG1859666.1"/>
    </source>
</evidence>
<dbReference type="AlphaFoldDB" id="A0A804HUM3"/>
<dbReference type="InParanoid" id="A0A804HUM3"/>
<keyword evidence="3" id="KW-1185">Reference proteome</keyword>